<dbReference type="EMBL" id="JAEUBG010005542">
    <property type="protein sequence ID" value="KAH3674273.1"/>
    <property type="molecule type" value="Genomic_DNA"/>
</dbReference>
<accession>A0A9P8PLC2</accession>
<evidence type="ECO:0000313" key="1">
    <source>
        <dbReference type="EMBL" id="KAH3674273.1"/>
    </source>
</evidence>
<dbReference type="AlphaFoldDB" id="A0A9P8PLC2"/>
<evidence type="ECO:0000313" key="2">
    <source>
        <dbReference type="Proteomes" id="UP000774326"/>
    </source>
</evidence>
<sequence>MEDNFLSKNSNELTLADSSFKYNNISLELNLGSKKKLSIVTEFNNTDLMYMSCVSLTSSSEPGIKELQPFN</sequence>
<proteinExistence type="predicted"/>
<protein>
    <submittedName>
        <fullName evidence="1">Uncharacterized protein</fullName>
    </submittedName>
</protein>
<reference evidence="1" key="2">
    <citation type="submission" date="2021-01" db="EMBL/GenBank/DDBJ databases">
        <authorList>
            <person name="Schikora-Tamarit M.A."/>
        </authorList>
    </citation>
    <scope>NUCLEOTIDE SEQUENCE</scope>
    <source>
        <strain evidence="1">CBS2887</strain>
    </source>
</reference>
<organism evidence="1 2">
    <name type="scientific">Wickerhamomyces pijperi</name>
    <name type="common">Yeast</name>
    <name type="synonym">Pichia pijperi</name>
    <dbReference type="NCBI Taxonomy" id="599730"/>
    <lineage>
        <taxon>Eukaryota</taxon>
        <taxon>Fungi</taxon>
        <taxon>Dikarya</taxon>
        <taxon>Ascomycota</taxon>
        <taxon>Saccharomycotina</taxon>
        <taxon>Saccharomycetes</taxon>
        <taxon>Phaffomycetales</taxon>
        <taxon>Wickerhamomycetaceae</taxon>
        <taxon>Wickerhamomyces</taxon>
    </lineage>
</organism>
<keyword evidence="2" id="KW-1185">Reference proteome</keyword>
<comment type="caution">
    <text evidence="1">The sequence shown here is derived from an EMBL/GenBank/DDBJ whole genome shotgun (WGS) entry which is preliminary data.</text>
</comment>
<name>A0A9P8PLC2_WICPI</name>
<dbReference type="Proteomes" id="UP000774326">
    <property type="component" value="Unassembled WGS sequence"/>
</dbReference>
<reference evidence="1" key="1">
    <citation type="journal article" date="2021" name="Open Biol.">
        <title>Shared evolutionary footprints suggest mitochondrial oxidative damage underlies multiple complex I losses in fungi.</title>
        <authorList>
            <person name="Schikora-Tamarit M.A."/>
            <person name="Marcet-Houben M."/>
            <person name="Nosek J."/>
            <person name="Gabaldon T."/>
        </authorList>
    </citation>
    <scope>NUCLEOTIDE SEQUENCE</scope>
    <source>
        <strain evidence="1">CBS2887</strain>
    </source>
</reference>
<gene>
    <name evidence="1" type="ORF">WICPIJ_009616</name>
</gene>